<organism evidence="9 10">
    <name type="scientific">Handroanthus impetiginosus</name>
    <dbReference type="NCBI Taxonomy" id="429701"/>
    <lineage>
        <taxon>Eukaryota</taxon>
        <taxon>Viridiplantae</taxon>
        <taxon>Streptophyta</taxon>
        <taxon>Embryophyta</taxon>
        <taxon>Tracheophyta</taxon>
        <taxon>Spermatophyta</taxon>
        <taxon>Magnoliopsida</taxon>
        <taxon>eudicotyledons</taxon>
        <taxon>Gunneridae</taxon>
        <taxon>Pentapetalae</taxon>
        <taxon>asterids</taxon>
        <taxon>lamiids</taxon>
        <taxon>Lamiales</taxon>
        <taxon>Bignoniaceae</taxon>
        <taxon>Crescentiina</taxon>
        <taxon>Tabebuia alliance</taxon>
        <taxon>Handroanthus</taxon>
    </lineage>
</organism>
<keyword evidence="7" id="KW-0812">Transmembrane</keyword>
<dbReference type="SUPFAM" id="SSF53213">
    <property type="entry name" value="LigB-like"/>
    <property type="match status" value="1"/>
</dbReference>
<evidence type="ECO:0000256" key="1">
    <source>
        <dbReference type="ARBA" id="ARBA00001947"/>
    </source>
</evidence>
<keyword evidence="7" id="KW-0472">Membrane</keyword>
<comment type="cofactor">
    <cofactor evidence="1">
        <name>Zn(2+)</name>
        <dbReference type="ChEBI" id="CHEBI:29105"/>
    </cofactor>
</comment>
<dbReference type="PIRSF" id="PIRSF006157">
    <property type="entry name" value="Doxgns_DODA"/>
    <property type="match status" value="1"/>
</dbReference>
<evidence type="ECO:0000256" key="5">
    <source>
        <dbReference type="ARBA" id="ARBA00022964"/>
    </source>
</evidence>
<keyword evidence="6 9" id="KW-0560">Oxidoreductase</keyword>
<dbReference type="EC" id="1.13.11.29" evidence="9"/>
<feature type="transmembrane region" description="Helical" evidence="7">
    <location>
        <begin position="6"/>
        <end position="25"/>
    </location>
</feature>
<dbReference type="PANTHER" id="PTHR30096:SF0">
    <property type="entry name" value="4,5-DOPA DIOXYGENASE EXTRADIOL-LIKE PROTEIN"/>
    <property type="match status" value="1"/>
</dbReference>
<dbReference type="AlphaFoldDB" id="A0A2G9GBR0"/>
<dbReference type="GO" id="GO:0050297">
    <property type="term" value="F:stizolobate synthase activity"/>
    <property type="evidence" value="ECO:0007669"/>
    <property type="project" value="UniProtKB-EC"/>
</dbReference>
<evidence type="ECO:0000256" key="2">
    <source>
        <dbReference type="ARBA" id="ARBA00007581"/>
    </source>
</evidence>
<comment type="similarity">
    <text evidence="2">Belongs to the DODA-type extradiol aromatic ring-opening dioxygenase family.</text>
</comment>
<keyword evidence="10" id="KW-1185">Reference proteome</keyword>
<evidence type="ECO:0000256" key="7">
    <source>
        <dbReference type="SAM" id="Phobius"/>
    </source>
</evidence>
<evidence type="ECO:0000313" key="10">
    <source>
        <dbReference type="Proteomes" id="UP000231279"/>
    </source>
</evidence>
<dbReference type="OrthoDB" id="7396853at2759"/>
<evidence type="ECO:0000259" key="8">
    <source>
        <dbReference type="Pfam" id="PF02900"/>
    </source>
</evidence>
<dbReference type="InterPro" id="IPR014436">
    <property type="entry name" value="Extradiol_dOase_DODA"/>
</dbReference>
<keyword evidence="5" id="KW-0223">Dioxygenase</keyword>
<reference evidence="10" key="1">
    <citation type="journal article" date="2018" name="Gigascience">
        <title>Genome assembly of the Pink Ipe (Handroanthus impetiginosus, Bignoniaceae), a highly valued, ecologically keystone Neotropical timber forest tree.</title>
        <authorList>
            <person name="Silva-Junior O.B."/>
            <person name="Grattapaglia D."/>
            <person name="Novaes E."/>
            <person name="Collevatti R.G."/>
        </authorList>
    </citation>
    <scope>NUCLEOTIDE SEQUENCE [LARGE SCALE GENOMIC DNA]</scope>
    <source>
        <strain evidence="10">cv. UFG-1</strain>
    </source>
</reference>
<dbReference type="STRING" id="429701.A0A2G9GBR0"/>
<dbReference type="Pfam" id="PF02900">
    <property type="entry name" value="LigB"/>
    <property type="match status" value="1"/>
</dbReference>
<accession>A0A2G9GBR0</accession>
<feature type="domain" description="Extradiol ring-cleavage dioxygenase class III enzyme subunit B" evidence="8">
    <location>
        <begin position="45"/>
        <end position="302"/>
    </location>
</feature>
<keyword evidence="7" id="KW-1133">Transmembrane helix</keyword>
<dbReference type="Gene3D" id="3.40.830.10">
    <property type="entry name" value="LigB-like"/>
    <property type="match status" value="1"/>
</dbReference>
<keyword evidence="3" id="KW-0479">Metal-binding</keyword>
<dbReference type="EMBL" id="NKXS01005843">
    <property type="protein sequence ID" value="PIN02625.1"/>
    <property type="molecule type" value="Genomic_DNA"/>
</dbReference>
<evidence type="ECO:0000256" key="3">
    <source>
        <dbReference type="ARBA" id="ARBA00022723"/>
    </source>
</evidence>
<comment type="caution">
    <text evidence="9">The sequence shown here is derived from an EMBL/GenBank/DDBJ whole genome shotgun (WGS) entry which is preliminary data.</text>
</comment>
<evidence type="ECO:0000313" key="9">
    <source>
        <dbReference type="EMBL" id="PIN02625.1"/>
    </source>
</evidence>
<sequence>MPTKSLFYIYTIGSLCFCITFTLIFSNNIDSFKQTPTMAVGIKETFYISHGSPTLSIDDSLPARHFLKSFRQKVFPEKPKAILVISGHWETSEPTVNAVSGPSETIYDFYGFPDEMYRLKYPAPGAPDLANKVKQLLLKSGFDGVNIDKKRGLDHGAWVPLMLMYPEAEIPVCQLSVQTHRDANHHYRLGKALEPLKEDGVLIIGSGATTHNLRLLNRKGGEAVAPWAYEFDNWIKEALNEGRYEDVNEYEQKAPHAKVAHPRPDHFYPLHVAMGAAGENTTGELVHHSWSMGTLSYASYKFAEKAE</sequence>
<dbReference type="InterPro" id="IPR004183">
    <property type="entry name" value="Xdiol_dOase_suB"/>
</dbReference>
<dbReference type="Proteomes" id="UP000231279">
    <property type="component" value="Unassembled WGS sequence"/>
</dbReference>
<evidence type="ECO:0000256" key="6">
    <source>
        <dbReference type="ARBA" id="ARBA00023002"/>
    </source>
</evidence>
<protein>
    <submittedName>
        <fullName evidence="9">Stizolobate synthase</fullName>
        <ecNumber evidence="9">1.13.11.29</ecNumber>
    </submittedName>
</protein>
<dbReference type="CDD" id="cd07363">
    <property type="entry name" value="45_DOPA_Dioxygenase"/>
    <property type="match status" value="1"/>
</dbReference>
<evidence type="ECO:0000256" key="4">
    <source>
        <dbReference type="ARBA" id="ARBA00022833"/>
    </source>
</evidence>
<dbReference type="PANTHER" id="PTHR30096">
    <property type="entry name" value="4,5-DOPA DIOXYGENASE EXTRADIOL-LIKE PROTEIN"/>
    <property type="match status" value="1"/>
</dbReference>
<gene>
    <name evidence="9" type="ORF">CDL12_24864</name>
</gene>
<proteinExistence type="inferred from homology"/>
<dbReference type="GO" id="GO:0008270">
    <property type="term" value="F:zinc ion binding"/>
    <property type="evidence" value="ECO:0007669"/>
    <property type="project" value="InterPro"/>
</dbReference>
<keyword evidence="4" id="KW-0862">Zinc</keyword>
<name>A0A2G9GBR0_9LAMI</name>
<dbReference type="GO" id="GO:0008198">
    <property type="term" value="F:ferrous iron binding"/>
    <property type="evidence" value="ECO:0007669"/>
    <property type="project" value="InterPro"/>
</dbReference>